<protein>
    <submittedName>
        <fullName evidence="2">Uncharacterized protein</fullName>
    </submittedName>
</protein>
<evidence type="ECO:0000256" key="1">
    <source>
        <dbReference type="SAM" id="Phobius"/>
    </source>
</evidence>
<sequence length="140" mass="16243">MVCWVVFSNNAYCAFMFYSQSFTSHSLHSSTVSPSSHCPVCCDNGDRFMCDFLQCIYTSLWLIVDTQMERCFIDLFLKCCSMLFITVKCCSTLFISVKCCSTLFFSCLNLVHRARFAHMMAFNLFLLHQCVLICYCIYFV</sequence>
<proteinExistence type="predicted"/>
<keyword evidence="1" id="KW-0472">Membrane</keyword>
<keyword evidence="1" id="KW-1133">Transmembrane helix</keyword>
<dbReference type="AlphaFoldDB" id="A0AAD9NVZ4"/>
<reference evidence="2" key="1">
    <citation type="journal article" date="2023" name="Mol. Biol. Evol.">
        <title>Third-Generation Sequencing Reveals the Adaptive Role of the Epigenome in Three Deep-Sea Polychaetes.</title>
        <authorList>
            <person name="Perez M."/>
            <person name="Aroh O."/>
            <person name="Sun Y."/>
            <person name="Lan Y."/>
            <person name="Juniper S.K."/>
            <person name="Young C.R."/>
            <person name="Angers B."/>
            <person name="Qian P.Y."/>
        </authorList>
    </citation>
    <scope>NUCLEOTIDE SEQUENCE</scope>
    <source>
        <strain evidence="2">R07B-5</strain>
    </source>
</reference>
<feature type="transmembrane region" description="Helical" evidence="1">
    <location>
        <begin position="75"/>
        <end position="96"/>
    </location>
</feature>
<keyword evidence="3" id="KW-1185">Reference proteome</keyword>
<evidence type="ECO:0000313" key="3">
    <source>
        <dbReference type="Proteomes" id="UP001209878"/>
    </source>
</evidence>
<gene>
    <name evidence="2" type="ORF">NP493_369g04004</name>
</gene>
<dbReference type="Proteomes" id="UP001209878">
    <property type="component" value="Unassembled WGS sequence"/>
</dbReference>
<evidence type="ECO:0000313" key="2">
    <source>
        <dbReference type="EMBL" id="KAK2182049.1"/>
    </source>
</evidence>
<organism evidence="2 3">
    <name type="scientific">Ridgeia piscesae</name>
    <name type="common">Tubeworm</name>
    <dbReference type="NCBI Taxonomy" id="27915"/>
    <lineage>
        <taxon>Eukaryota</taxon>
        <taxon>Metazoa</taxon>
        <taxon>Spiralia</taxon>
        <taxon>Lophotrochozoa</taxon>
        <taxon>Annelida</taxon>
        <taxon>Polychaeta</taxon>
        <taxon>Sedentaria</taxon>
        <taxon>Canalipalpata</taxon>
        <taxon>Sabellida</taxon>
        <taxon>Siboglinidae</taxon>
        <taxon>Ridgeia</taxon>
    </lineage>
</organism>
<name>A0AAD9NVZ4_RIDPI</name>
<accession>A0AAD9NVZ4</accession>
<dbReference type="EMBL" id="JAODUO010000369">
    <property type="protein sequence ID" value="KAK2182049.1"/>
    <property type="molecule type" value="Genomic_DNA"/>
</dbReference>
<comment type="caution">
    <text evidence="2">The sequence shown here is derived from an EMBL/GenBank/DDBJ whole genome shotgun (WGS) entry which is preliminary data.</text>
</comment>
<keyword evidence="1" id="KW-0812">Transmembrane</keyword>
<feature type="transmembrane region" description="Helical" evidence="1">
    <location>
        <begin position="116"/>
        <end position="138"/>
    </location>
</feature>